<feature type="chain" id="PRO_5038078763" evidence="1">
    <location>
        <begin position="18"/>
        <end position="284"/>
    </location>
</feature>
<dbReference type="EMBL" id="JACXAD010000023">
    <property type="protein sequence ID" value="MBD2769759.1"/>
    <property type="molecule type" value="Genomic_DNA"/>
</dbReference>
<dbReference type="AlphaFoldDB" id="A0A927BGI3"/>
<dbReference type="RefSeq" id="WP_191006570.1">
    <property type="nucleotide sequence ID" value="NZ_JACXAD010000023.1"/>
</dbReference>
<keyword evidence="3" id="KW-1185">Reference proteome</keyword>
<dbReference type="Pfam" id="PF13557">
    <property type="entry name" value="Phenol_MetA_deg"/>
    <property type="match status" value="1"/>
</dbReference>
<gene>
    <name evidence="2" type="ORF">IC235_17860</name>
</gene>
<organism evidence="2 3">
    <name type="scientific">Hymenobacter montanus</name>
    <dbReference type="NCBI Taxonomy" id="2771359"/>
    <lineage>
        <taxon>Bacteria</taxon>
        <taxon>Pseudomonadati</taxon>
        <taxon>Bacteroidota</taxon>
        <taxon>Cytophagia</taxon>
        <taxon>Cytophagales</taxon>
        <taxon>Hymenobacteraceae</taxon>
        <taxon>Hymenobacter</taxon>
    </lineage>
</organism>
<reference evidence="2" key="1">
    <citation type="submission" date="2020-09" db="EMBL/GenBank/DDBJ databases">
        <authorList>
            <person name="Kim M.K."/>
        </authorList>
    </citation>
    <scope>NUCLEOTIDE SEQUENCE</scope>
    <source>
        <strain evidence="2">BT664</strain>
    </source>
</reference>
<keyword evidence="1" id="KW-0732">Signal</keyword>
<comment type="caution">
    <text evidence="2">The sequence shown here is derived from an EMBL/GenBank/DDBJ whole genome shotgun (WGS) entry which is preliminary data.</text>
</comment>
<proteinExistence type="predicted"/>
<dbReference type="InterPro" id="IPR025737">
    <property type="entry name" value="FApF"/>
</dbReference>
<protein>
    <submittedName>
        <fullName evidence="2">Transporter</fullName>
    </submittedName>
</protein>
<dbReference type="Proteomes" id="UP000612233">
    <property type="component" value="Unassembled WGS sequence"/>
</dbReference>
<name>A0A927BGI3_9BACT</name>
<sequence>MKLHLWLLCLLPVLSQAQNAPKSSPYDSAHFSWRKPVPRNRLRELQPDRPGVTESPFTVDAGHGQVEMDALRLRNSGSDDDEQSRDLHLAYTTLKLGLGRRTDLQLEVPLYAVAKQRPSEASQWQERNAGFGDVALRVKYNFVGDDQDGSLAMAVIGYVRLPSGGAAGEGGTEYGVVLPIDVELSDKANLEAQLESDLNYDREDARRYLRLLPSAALEYDFTEKLGLLTEAVAQWNTQQRRWQASLNVAPIFKLSKNFQLDAGTHLALNRLSDHEYFVGFTVRR</sequence>
<evidence type="ECO:0000313" key="2">
    <source>
        <dbReference type="EMBL" id="MBD2769759.1"/>
    </source>
</evidence>
<evidence type="ECO:0000313" key="3">
    <source>
        <dbReference type="Proteomes" id="UP000612233"/>
    </source>
</evidence>
<evidence type="ECO:0000256" key="1">
    <source>
        <dbReference type="SAM" id="SignalP"/>
    </source>
</evidence>
<accession>A0A927BGI3</accession>
<feature type="signal peptide" evidence="1">
    <location>
        <begin position="1"/>
        <end position="17"/>
    </location>
</feature>